<keyword evidence="2" id="KW-1185">Reference proteome</keyword>
<organism evidence="1 2">
    <name type="scientific">Biomphalaria pfeifferi</name>
    <name type="common">Bloodfluke planorb</name>
    <name type="synonym">Freshwater snail</name>
    <dbReference type="NCBI Taxonomy" id="112525"/>
    <lineage>
        <taxon>Eukaryota</taxon>
        <taxon>Metazoa</taxon>
        <taxon>Spiralia</taxon>
        <taxon>Lophotrochozoa</taxon>
        <taxon>Mollusca</taxon>
        <taxon>Gastropoda</taxon>
        <taxon>Heterobranchia</taxon>
        <taxon>Euthyneura</taxon>
        <taxon>Panpulmonata</taxon>
        <taxon>Hygrophila</taxon>
        <taxon>Lymnaeoidea</taxon>
        <taxon>Planorbidae</taxon>
        <taxon>Biomphalaria</taxon>
    </lineage>
</organism>
<dbReference type="Proteomes" id="UP001233172">
    <property type="component" value="Unassembled WGS sequence"/>
</dbReference>
<name>A0AAD8BHC9_BIOPF</name>
<sequence length="77" mass="8796">RFAKRIKLFFLKSVSNSFRAPLFEVLSWTRIRSSDVRTGYVPGHTGGVTFRTSHSLIGIDHPYGQCTQSRPRQKSVK</sequence>
<proteinExistence type="predicted"/>
<feature type="non-terminal residue" evidence="1">
    <location>
        <position position="1"/>
    </location>
</feature>
<evidence type="ECO:0000313" key="1">
    <source>
        <dbReference type="EMBL" id="KAK0053784.1"/>
    </source>
</evidence>
<accession>A0AAD8BHC9</accession>
<protein>
    <submittedName>
        <fullName evidence="1">Uncharacterized protein</fullName>
    </submittedName>
</protein>
<dbReference type="AlphaFoldDB" id="A0AAD8BHC9"/>
<gene>
    <name evidence="1" type="ORF">Bpfe_016778</name>
</gene>
<reference evidence="1" key="1">
    <citation type="journal article" date="2023" name="PLoS Negl. Trop. Dis.">
        <title>A genome sequence for Biomphalaria pfeifferi, the major vector snail for the human-infecting parasite Schistosoma mansoni.</title>
        <authorList>
            <person name="Bu L."/>
            <person name="Lu L."/>
            <person name="Laidemitt M.R."/>
            <person name="Zhang S.M."/>
            <person name="Mutuku M."/>
            <person name="Mkoji G."/>
            <person name="Steinauer M."/>
            <person name="Loker E.S."/>
        </authorList>
    </citation>
    <scope>NUCLEOTIDE SEQUENCE</scope>
    <source>
        <strain evidence="1">KasaAsao</strain>
    </source>
</reference>
<evidence type="ECO:0000313" key="2">
    <source>
        <dbReference type="Proteomes" id="UP001233172"/>
    </source>
</evidence>
<reference evidence="1" key="2">
    <citation type="submission" date="2023-04" db="EMBL/GenBank/DDBJ databases">
        <authorList>
            <person name="Bu L."/>
            <person name="Lu L."/>
            <person name="Laidemitt M.R."/>
            <person name="Zhang S.M."/>
            <person name="Mutuku M."/>
            <person name="Mkoji G."/>
            <person name="Steinauer M."/>
            <person name="Loker E.S."/>
        </authorList>
    </citation>
    <scope>NUCLEOTIDE SEQUENCE</scope>
    <source>
        <strain evidence="1">KasaAsao</strain>
        <tissue evidence="1">Whole Snail</tissue>
    </source>
</reference>
<comment type="caution">
    <text evidence="1">The sequence shown here is derived from an EMBL/GenBank/DDBJ whole genome shotgun (WGS) entry which is preliminary data.</text>
</comment>
<dbReference type="EMBL" id="JASAOG010000083">
    <property type="protein sequence ID" value="KAK0053784.1"/>
    <property type="molecule type" value="Genomic_DNA"/>
</dbReference>